<sequence>MTRRKKTRSLADKVTIRTGKRKDYRRWRHDHPDEVAPSRRFVDKKTQQRKLQAERKRQRQSAPPLPLHSSGVDGDASNKEGSD</sequence>
<reference evidence="2 3" key="1">
    <citation type="submission" date="2016-12" db="EMBL/GenBank/DDBJ databases">
        <title>Draft genome sequences of strains Salinicola socius SMB35, Salinicola sp. MH3R3-1 and Chromohalobacter sp. SMB17 from the Verkhnekamsk potash mining region of Russia.</title>
        <authorList>
            <person name="Mavrodi D.V."/>
            <person name="Olsson B.E."/>
            <person name="Korsakova E.S."/>
            <person name="Pyankova A."/>
            <person name="Mavrodi O.V."/>
            <person name="Plotnikova E.G."/>
        </authorList>
    </citation>
    <scope>NUCLEOTIDE SEQUENCE [LARGE SCALE GENOMIC DNA]</scope>
    <source>
        <strain evidence="2 3">SMB35</strain>
    </source>
</reference>
<dbReference type="OrthoDB" id="6183717at2"/>
<dbReference type="EMBL" id="MSDO01000003">
    <property type="protein sequence ID" value="OLO05637.1"/>
    <property type="molecule type" value="Genomic_DNA"/>
</dbReference>
<proteinExistence type="predicted"/>
<name>A0A1Q8SW27_9GAMM</name>
<dbReference type="RefSeq" id="WP_075568858.1">
    <property type="nucleotide sequence ID" value="NZ_MSDO01000003.1"/>
</dbReference>
<evidence type="ECO:0000313" key="2">
    <source>
        <dbReference type="EMBL" id="OLO05637.1"/>
    </source>
</evidence>
<keyword evidence="3" id="KW-1185">Reference proteome</keyword>
<comment type="caution">
    <text evidence="2">The sequence shown here is derived from an EMBL/GenBank/DDBJ whole genome shotgun (WGS) entry which is preliminary data.</text>
</comment>
<feature type="compositionally biased region" description="Basic residues" evidence="1">
    <location>
        <begin position="18"/>
        <end position="29"/>
    </location>
</feature>
<feature type="region of interest" description="Disordered" evidence="1">
    <location>
        <begin position="1"/>
        <end position="83"/>
    </location>
</feature>
<evidence type="ECO:0000256" key="1">
    <source>
        <dbReference type="SAM" id="MobiDB-lite"/>
    </source>
</evidence>
<evidence type="ECO:0000313" key="3">
    <source>
        <dbReference type="Proteomes" id="UP000186878"/>
    </source>
</evidence>
<organism evidence="2 3">
    <name type="scientific">Salinicola socius</name>
    <dbReference type="NCBI Taxonomy" id="404433"/>
    <lineage>
        <taxon>Bacteria</taxon>
        <taxon>Pseudomonadati</taxon>
        <taxon>Pseudomonadota</taxon>
        <taxon>Gammaproteobacteria</taxon>
        <taxon>Oceanospirillales</taxon>
        <taxon>Halomonadaceae</taxon>
        <taxon>Salinicola</taxon>
    </lineage>
</organism>
<protein>
    <submittedName>
        <fullName evidence="2">Uncharacterized protein</fullName>
    </submittedName>
</protein>
<dbReference type="AlphaFoldDB" id="A0A1Q8SW27"/>
<accession>A0A1Q8SW27</accession>
<dbReference type="Proteomes" id="UP000186878">
    <property type="component" value="Unassembled WGS sequence"/>
</dbReference>
<feature type="compositionally biased region" description="Basic and acidic residues" evidence="1">
    <location>
        <begin position="30"/>
        <end position="55"/>
    </location>
</feature>
<gene>
    <name evidence="2" type="ORF">BTW07_03975</name>
</gene>
<dbReference type="STRING" id="404433.BTW07_03975"/>